<dbReference type="Pfam" id="PF13189">
    <property type="entry name" value="Cytidylate_kin2"/>
    <property type="match status" value="1"/>
</dbReference>
<sequence>MDKKPAGIAYRCITVSGRVASGATTLSHGLKRVLNWRLWNGGEIYRQYAREKQIPLERTDLSSDDYHIKLDNYIREKLKTEKQLIMESWLSGYDARNIEGIFRIFVDCSDFSLRVDRLVNREKMTIDQAKEHLKRREEENLKKWERLYKINNFWDAKYYDLVIDTFYYGPTESLNIALKNLGLMK</sequence>
<evidence type="ECO:0000313" key="2">
    <source>
        <dbReference type="Proteomes" id="UP000177354"/>
    </source>
</evidence>
<dbReference type="SUPFAM" id="SSF52540">
    <property type="entry name" value="P-loop containing nucleoside triphosphate hydrolases"/>
    <property type="match status" value="1"/>
</dbReference>
<accession>A0A1F5Z6Y7</accession>
<organism evidence="1 2">
    <name type="scientific">Candidatus Gottesmanbacteria bacterium RIFCSPHIGHO2_01_FULL_40_15</name>
    <dbReference type="NCBI Taxonomy" id="1798376"/>
    <lineage>
        <taxon>Bacteria</taxon>
        <taxon>Candidatus Gottesmaniibacteriota</taxon>
    </lineage>
</organism>
<dbReference type="AlphaFoldDB" id="A0A1F5Z6Y7"/>
<gene>
    <name evidence="1" type="ORF">A2777_02080</name>
</gene>
<dbReference type="Proteomes" id="UP000177354">
    <property type="component" value="Unassembled WGS sequence"/>
</dbReference>
<evidence type="ECO:0000313" key="1">
    <source>
        <dbReference type="EMBL" id="OGG08153.1"/>
    </source>
</evidence>
<dbReference type="EMBL" id="MFJF01000005">
    <property type="protein sequence ID" value="OGG08153.1"/>
    <property type="molecule type" value="Genomic_DNA"/>
</dbReference>
<dbReference type="InterPro" id="IPR027417">
    <property type="entry name" value="P-loop_NTPase"/>
</dbReference>
<comment type="caution">
    <text evidence="1">The sequence shown here is derived from an EMBL/GenBank/DDBJ whole genome shotgun (WGS) entry which is preliminary data.</text>
</comment>
<dbReference type="Gene3D" id="3.40.50.300">
    <property type="entry name" value="P-loop containing nucleotide triphosphate hydrolases"/>
    <property type="match status" value="1"/>
</dbReference>
<name>A0A1F5Z6Y7_9BACT</name>
<proteinExistence type="predicted"/>
<evidence type="ECO:0008006" key="3">
    <source>
        <dbReference type="Google" id="ProtNLM"/>
    </source>
</evidence>
<reference evidence="1 2" key="1">
    <citation type="journal article" date="2016" name="Nat. Commun.">
        <title>Thousands of microbial genomes shed light on interconnected biogeochemical processes in an aquifer system.</title>
        <authorList>
            <person name="Anantharaman K."/>
            <person name="Brown C.T."/>
            <person name="Hug L.A."/>
            <person name="Sharon I."/>
            <person name="Castelle C.J."/>
            <person name="Probst A.J."/>
            <person name="Thomas B.C."/>
            <person name="Singh A."/>
            <person name="Wilkins M.J."/>
            <person name="Karaoz U."/>
            <person name="Brodie E.L."/>
            <person name="Williams K.H."/>
            <person name="Hubbard S.S."/>
            <person name="Banfield J.F."/>
        </authorList>
    </citation>
    <scope>NUCLEOTIDE SEQUENCE [LARGE SCALE GENOMIC DNA]</scope>
</reference>
<protein>
    <recommendedName>
        <fullName evidence="3">(d)CMP kinase</fullName>
    </recommendedName>
</protein>